<dbReference type="EMBL" id="WHUW01000002">
    <property type="protein sequence ID" value="KAF8450242.1"/>
    <property type="molecule type" value="Genomic_DNA"/>
</dbReference>
<organism evidence="1 2">
    <name type="scientific">Boletus edulis BED1</name>
    <dbReference type="NCBI Taxonomy" id="1328754"/>
    <lineage>
        <taxon>Eukaryota</taxon>
        <taxon>Fungi</taxon>
        <taxon>Dikarya</taxon>
        <taxon>Basidiomycota</taxon>
        <taxon>Agaricomycotina</taxon>
        <taxon>Agaricomycetes</taxon>
        <taxon>Agaricomycetidae</taxon>
        <taxon>Boletales</taxon>
        <taxon>Boletineae</taxon>
        <taxon>Boletaceae</taxon>
        <taxon>Boletoideae</taxon>
        <taxon>Boletus</taxon>
    </lineage>
</organism>
<reference evidence="1" key="2">
    <citation type="journal article" date="2020" name="Nat. Commun.">
        <title>Large-scale genome sequencing of mycorrhizal fungi provides insights into the early evolution of symbiotic traits.</title>
        <authorList>
            <person name="Miyauchi S."/>
            <person name="Kiss E."/>
            <person name="Kuo A."/>
            <person name="Drula E."/>
            <person name="Kohler A."/>
            <person name="Sanchez-Garcia M."/>
            <person name="Morin E."/>
            <person name="Andreopoulos B."/>
            <person name="Barry K.W."/>
            <person name="Bonito G."/>
            <person name="Buee M."/>
            <person name="Carver A."/>
            <person name="Chen C."/>
            <person name="Cichocki N."/>
            <person name="Clum A."/>
            <person name="Culley D."/>
            <person name="Crous P.W."/>
            <person name="Fauchery L."/>
            <person name="Girlanda M."/>
            <person name="Hayes R.D."/>
            <person name="Keri Z."/>
            <person name="LaButti K."/>
            <person name="Lipzen A."/>
            <person name="Lombard V."/>
            <person name="Magnuson J."/>
            <person name="Maillard F."/>
            <person name="Murat C."/>
            <person name="Nolan M."/>
            <person name="Ohm R.A."/>
            <person name="Pangilinan J."/>
            <person name="Pereira M.F."/>
            <person name="Perotto S."/>
            <person name="Peter M."/>
            <person name="Pfister S."/>
            <person name="Riley R."/>
            <person name="Sitrit Y."/>
            <person name="Stielow J.B."/>
            <person name="Szollosi G."/>
            <person name="Zifcakova L."/>
            <person name="Stursova M."/>
            <person name="Spatafora J.W."/>
            <person name="Tedersoo L."/>
            <person name="Vaario L.M."/>
            <person name="Yamada A."/>
            <person name="Yan M."/>
            <person name="Wang P."/>
            <person name="Xu J."/>
            <person name="Bruns T."/>
            <person name="Baldrian P."/>
            <person name="Vilgalys R."/>
            <person name="Dunand C."/>
            <person name="Henrissat B."/>
            <person name="Grigoriev I.V."/>
            <person name="Hibbett D."/>
            <person name="Nagy L.G."/>
            <person name="Martin F.M."/>
        </authorList>
    </citation>
    <scope>NUCLEOTIDE SEQUENCE</scope>
    <source>
        <strain evidence="1">BED1</strain>
    </source>
</reference>
<protein>
    <submittedName>
        <fullName evidence="1">Uncharacterized protein</fullName>
    </submittedName>
</protein>
<comment type="caution">
    <text evidence="1">The sequence shown here is derived from an EMBL/GenBank/DDBJ whole genome shotgun (WGS) entry which is preliminary data.</text>
</comment>
<dbReference type="Proteomes" id="UP001194468">
    <property type="component" value="Unassembled WGS sequence"/>
</dbReference>
<evidence type="ECO:0000313" key="1">
    <source>
        <dbReference type="EMBL" id="KAF8450242.1"/>
    </source>
</evidence>
<name>A0AAD4C6M3_BOLED</name>
<sequence length="80" mass="9019">MTSGPVSSCHGPGFILNVIILTFFSTSLRPAHVSGVDKNARRLVKPFSSFTRSPCVYLIRRVFFACQVLDKVEFLFLEHE</sequence>
<evidence type="ECO:0000313" key="2">
    <source>
        <dbReference type="Proteomes" id="UP001194468"/>
    </source>
</evidence>
<accession>A0AAD4C6M3</accession>
<proteinExistence type="predicted"/>
<keyword evidence="2" id="KW-1185">Reference proteome</keyword>
<gene>
    <name evidence="1" type="ORF">L210DRAFT_3520126</name>
</gene>
<dbReference type="AlphaFoldDB" id="A0AAD4C6M3"/>
<reference evidence="1" key="1">
    <citation type="submission" date="2019-10" db="EMBL/GenBank/DDBJ databases">
        <authorList>
            <consortium name="DOE Joint Genome Institute"/>
            <person name="Kuo A."/>
            <person name="Miyauchi S."/>
            <person name="Kiss E."/>
            <person name="Drula E."/>
            <person name="Kohler A."/>
            <person name="Sanchez-Garcia M."/>
            <person name="Andreopoulos B."/>
            <person name="Barry K.W."/>
            <person name="Bonito G."/>
            <person name="Buee M."/>
            <person name="Carver A."/>
            <person name="Chen C."/>
            <person name="Cichocki N."/>
            <person name="Clum A."/>
            <person name="Culley D."/>
            <person name="Crous P.W."/>
            <person name="Fauchery L."/>
            <person name="Girlanda M."/>
            <person name="Hayes R."/>
            <person name="Keri Z."/>
            <person name="LaButti K."/>
            <person name="Lipzen A."/>
            <person name="Lombard V."/>
            <person name="Magnuson J."/>
            <person name="Maillard F."/>
            <person name="Morin E."/>
            <person name="Murat C."/>
            <person name="Nolan M."/>
            <person name="Ohm R."/>
            <person name="Pangilinan J."/>
            <person name="Pereira M."/>
            <person name="Perotto S."/>
            <person name="Peter M."/>
            <person name="Riley R."/>
            <person name="Sitrit Y."/>
            <person name="Stielow B."/>
            <person name="Szollosi G."/>
            <person name="Zifcakova L."/>
            <person name="Stursova M."/>
            <person name="Spatafora J.W."/>
            <person name="Tedersoo L."/>
            <person name="Vaario L.-M."/>
            <person name="Yamada A."/>
            <person name="Yan M."/>
            <person name="Wang P."/>
            <person name="Xu J."/>
            <person name="Bruns T."/>
            <person name="Baldrian P."/>
            <person name="Vilgalys R."/>
            <person name="Henrissat B."/>
            <person name="Grigoriev I.V."/>
            <person name="Hibbett D."/>
            <person name="Nagy L.G."/>
            <person name="Martin F.M."/>
        </authorList>
    </citation>
    <scope>NUCLEOTIDE SEQUENCE</scope>
    <source>
        <strain evidence="1">BED1</strain>
    </source>
</reference>